<sequence length="403" mass="47078">MDIFIARQPIFDRFNRIYGYEILFRDNIRENKCSENDGDNATIEVIKNSFFYIGMDKIVQNRMAFINFTENILTSEVFKLISPETVVIEILENVKPSHKVINACKILKRMGFILALDDFILDEEHKKFINFVDIIKVDFRITQGYERKKIIDNVKSKKIKFLAEKIETINEFNEAKQYGYVYFQGYYFSKPIIISGKKIPENKIVYIKLLKEVNSKETSMKNIENLIKNDVSLSYDLLKIINSAQFCLKNRIKSIKHAIIYFGENKIKEWINLICIKSITNDKPEIVTINTLVRAYFAESIFIKSGLLEKSSDAFLTGMFSLIDTILERPLKEILEELSISSEIKSALLGEKNNYYSKVLKLIVAYEKEKWDEVTHLQLDFHLKSTDLISSYFESIHQVGLYL</sequence>
<dbReference type="InterPro" id="IPR035919">
    <property type="entry name" value="EAL_sf"/>
</dbReference>
<dbReference type="Pfam" id="PF08668">
    <property type="entry name" value="HDOD"/>
    <property type="match status" value="1"/>
</dbReference>
<keyword evidence="4" id="KW-1185">Reference proteome</keyword>
<evidence type="ECO:0000313" key="4">
    <source>
        <dbReference type="Proteomes" id="UP001623660"/>
    </source>
</evidence>
<feature type="domain" description="EAL" evidence="1">
    <location>
        <begin position="1"/>
        <end position="205"/>
    </location>
</feature>
<feature type="domain" description="HDOD" evidence="2">
    <location>
        <begin position="199"/>
        <end position="387"/>
    </location>
</feature>
<reference evidence="3 4" key="1">
    <citation type="submission" date="2024-11" db="EMBL/GenBank/DDBJ databases">
        <authorList>
            <person name="Heng Y.C."/>
            <person name="Lim A.C.H."/>
            <person name="Lee J.K.Y."/>
            <person name="Kittelmann S."/>
        </authorList>
    </citation>
    <scope>NUCLEOTIDE SEQUENCE [LARGE SCALE GENOMIC DNA]</scope>
    <source>
        <strain evidence="3 4">WILCCON 0269</strain>
    </source>
</reference>
<evidence type="ECO:0000259" key="1">
    <source>
        <dbReference type="PROSITE" id="PS50883"/>
    </source>
</evidence>
<dbReference type="SUPFAM" id="SSF141868">
    <property type="entry name" value="EAL domain-like"/>
    <property type="match status" value="1"/>
</dbReference>
<name>A0ABW8SNV7_9CLOT</name>
<evidence type="ECO:0000313" key="3">
    <source>
        <dbReference type="EMBL" id="MFL0197645.1"/>
    </source>
</evidence>
<dbReference type="Gene3D" id="1.10.3210.10">
    <property type="entry name" value="Hypothetical protein af1432"/>
    <property type="match status" value="1"/>
</dbReference>
<dbReference type="SUPFAM" id="SSF109604">
    <property type="entry name" value="HD-domain/PDEase-like"/>
    <property type="match status" value="1"/>
</dbReference>
<dbReference type="EMBL" id="JBJHZX010000034">
    <property type="protein sequence ID" value="MFL0197645.1"/>
    <property type="molecule type" value="Genomic_DNA"/>
</dbReference>
<dbReference type="InterPro" id="IPR014408">
    <property type="entry name" value="dGMP_Pdiesterase_EAL/HD-GYP"/>
</dbReference>
<protein>
    <submittedName>
        <fullName evidence="3">EAL and HDOD domain-containing protein</fullName>
    </submittedName>
</protein>
<dbReference type="PIRSF" id="PIRSF003180">
    <property type="entry name" value="DiGMPpdiest_YuxH"/>
    <property type="match status" value="1"/>
</dbReference>
<comment type="caution">
    <text evidence="3">The sequence shown here is derived from an EMBL/GenBank/DDBJ whole genome shotgun (WGS) entry which is preliminary data.</text>
</comment>
<evidence type="ECO:0000259" key="2">
    <source>
        <dbReference type="PROSITE" id="PS51833"/>
    </source>
</evidence>
<gene>
    <name evidence="3" type="ORF">ACJDU8_19045</name>
</gene>
<dbReference type="PROSITE" id="PS51833">
    <property type="entry name" value="HDOD"/>
    <property type="match status" value="1"/>
</dbReference>
<dbReference type="PROSITE" id="PS50883">
    <property type="entry name" value="EAL"/>
    <property type="match status" value="1"/>
</dbReference>
<dbReference type="InterPro" id="IPR013976">
    <property type="entry name" value="HDOD"/>
</dbReference>
<dbReference type="InterPro" id="IPR052340">
    <property type="entry name" value="RNase_Y/CdgJ"/>
</dbReference>
<proteinExistence type="predicted"/>
<dbReference type="InterPro" id="IPR001633">
    <property type="entry name" value="EAL_dom"/>
</dbReference>
<dbReference type="PANTHER" id="PTHR33525">
    <property type="match status" value="1"/>
</dbReference>
<dbReference type="Gene3D" id="3.20.20.450">
    <property type="entry name" value="EAL domain"/>
    <property type="match status" value="1"/>
</dbReference>
<dbReference type="Proteomes" id="UP001623660">
    <property type="component" value="Unassembled WGS sequence"/>
</dbReference>
<dbReference type="Pfam" id="PF00563">
    <property type="entry name" value="EAL"/>
    <property type="match status" value="1"/>
</dbReference>
<dbReference type="SMART" id="SM00052">
    <property type="entry name" value="EAL"/>
    <property type="match status" value="1"/>
</dbReference>
<accession>A0ABW8SNV7</accession>
<dbReference type="RefSeq" id="WP_406793748.1">
    <property type="nucleotide sequence ID" value="NZ_JBJHZX010000034.1"/>
</dbReference>
<organism evidence="3 4">
    <name type="scientific">Candidatus Clostridium eludens</name>
    <dbReference type="NCBI Taxonomy" id="3381663"/>
    <lineage>
        <taxon>Bacteria</taxon>
        <taxon>Bacillati</taxon>
        <taxon>Bacillota</taxon>
        <taxon>Clostridia</taxon>
        <taxon>Eubacteriales</taxon>
        <taxon>Clostridiaceae</taxon>
        <taxon>Clostridium</taxon>
    </lineage>
</organism>
<dbReference type="PANTHER" id="PTHR33525:SF4">
    <property type="entry name" value="CYCLIC DI-GMP PHOSPHODIESTERASE CDGJ"/>
    <property type="match status" value="1"/>
</dbReference>